<keyword evidence="2 4" id="KW-0863">Zinc-finger</keyword>
<keyword evidence="1 4" id="KW-0479">Metal-binding</keyword>
<feature type="domain" description="C3H1-type" evidence="6">
    <location>
        <begin position="137"/>
        <end position="164"/>
    </location>
</feature>
<dbReference type="SMART" id="SM00356">
    <property type="entry name" value="ZnF_C3H1"/>
    <property type="match status" value="1"/>
</dbReference>
<feature type="compositionally biased region" description="Basic and acidic residues" evidence="5">
    <location>
        <begin position="289"/>
        <end position="307"/>
    </location>
</feature>
<reference evidence="7 8" key="1">
    <citation type="submission" date="2018-08" db="EMBL/GenBank/DDBJ databases">
        <authorList>
            <person name="Laetsch R D."/>
            <person name="Stevens L."/>
            <person name="Kumar S."/>
            <person name="Blaxter L. M."/>
        </authorList>
    </citation>
    <scope>NUCLEOTIDE SEQUENCE [LARGE SCALE GENOMIC DNA]</scope>
</reference>
<accession>A0A3P7K7P2</accession>
<protein>
    <recommendedName>
        <fullName evidence="6">C3H1-type domain-containing protein</fullName>
    </recommendedName>
</protein>
<evidence type="ECO:0000313" key="7">
    <source>
        <dbReference type="EMBL" id="VDM92627.1"/>
    </source>
</evidence>
<feature type="region of interest" description="Disordered" evidence="5">
    <location>
        <begin position="245"/>
        <end position="381"/>
    </location>
</feature>
<keyword evidence="8" id="KW-1185">Reference proteome</keyword>
<keyword evidence="3 4" id="KW-0862">Zinc</keyword>
<evidence type="ECO:0000256" key="2">
    <source>
        <dbReference type="ARBA" id="ARBA00022771"/>
    </source>
</evidence>
<organism evidence="7 8">
    <name type="scientific">Litomosoides sigmodontis</name>
    <name type="common">Filarial nematode worm</name>
    <dbReference type="NCBI Taxonomy" id="42156"/>
    <lineage>
        <taxon>Eukaryota</taxon>
        <taxon>Metazoa</taxon>
        <taxon>Ecdysozoa</taxon>
        <taxon>Nematoda</taxon>
        <taxon>Chromadorea</taxon>
        <taxon>Rhabditida</taxon>
        <taxon>Spirurina</taxon>
        <taxon>Spiruromorpha</taxon>
        <taxon>Filarioidea</taxon>
        <taxon>Onchocercidae</taxon>
        <taxon>Litomosoides</taxon>
    </lineage>
</organism>
<dbReference type="STRING" id="42156.A0A3P7K7P2"/>
<evidence type="ECO:0000256" key="5">
    <source>
        <dbReference type="SAM" id="MobiDB-lite"/>
    </source>
</evidence>
<dbReference type="Pfam" id="PF00642">
    <property type="entry name" value="zf-CCCH"/>
    <property type="match status" value="1"/>
</dbReference>
<dbReference type="OrthoDB" id="410307at2759"/>
<dbReference type="SUPFAM" id="SSF90229">
    <property type="entry name" value="CCCH zinc finger"/>
    <property type="match status" value="1"/>
</dbReference>
<evidence type="ECO:0000256" key="1">
    <source>
        <dbReference type="ARBA" id="ARBA00022723"/>
    </source>
</evidence>
<feature type="region of interest" description="Disordered" evidence="5">
    <location>
        <begin position="163"/>
        <end position="217"/>
    </location>
</feature>
<dbReference type="InterPro" id="IPR000571">
    <property type="entry name" value="Znf_CCCH"/>
</dbReference>
<dbReference type="Proteomes" id="UP000277928">
    <property type="component" value="Unassembled WGS sequence"/>
</dbReference>
<dbReference type="InterPro" id="IPR036855">
    <property type="entry name" value="Znf_CCCH_sf"/>
</dbReference>
<dbReference type="AlphaFoldDB" id="A0A3P7K7P2"/>
<dbReference type="PROSITE" id="PS50103">
    <property type="entry name" value="ZF_C3H1"/>
    <property type="match status" value="1"/>
</dbReference>
<dbReference type="EMBL" id="UYRX01002046">
    <property type="protein sequence ID" value="VDM92627.1"/>
    <property type="molecule type" value="Genomic_DNA"/>
</dbReference>
<evidence type="ECO:0000313" key="8">
    <source>
        <dbReference type="Proteomes" id="UP000277928"/>
    </source>
</evidence>
<proteinExistence type="predicted"/>
<name>A0A3P7K7P2_LITSI</name>
<dbReference type="Gene3D" id="4.10.1000.10">
    <property type="entry name" value="Zinc finger, CCCH-type"/>
    <property type="match status" value="1"/>
</dbReference>
<dbReference type="GO" id="GO:0008270">
    <property type="term" value="F:zinc ion binding"/>
    <property type="evidence" value="ECO:0007669"/>
    <property type="project" value="UniProtKB-KW"/>
</dbReference>
<evidence type="ECO:0000256" key="3">
    <source>
        <dbReference type="ARBA" id="ARBA00022833"/>
    </source>
</evidence>
<gene>
    <name evidence="7" type="ORF">NLS_LOCUS9866</name>
</gene>
<feature type="compositionally biased region" description="Basic residues" evidence="5">
    <location>
        <begin position="245"/>
        <end position="260"/>
    </location>
</feature>
<feature type="zinc finger region" description="C3H1-type" evidence="4">
    <location>
        <begin position="137"/>
        <end position="164"/>
    </location>
</feature>
<evidence type="ECO:0000256" key="4">
    <source>
        <dbReference type="PROSITE-ProRule" id="PRU00723"/>
    </source>
</evidence>
<evidence type="ECO:0000259" key="6">
    <source>
        <dbReference type="PROSITE" id="PS50103"/>
    </source>
</evidence>
<feature type="compositionally biased region" description="Polar residues" evidence="5">
    <location>
        <begin position="370"/>
        <end position="381"/>
    </location>
</feature>
<sequence length="381" mass="41635">MTELKKKGLVGSSSDLANILNKVSTTTAAIATTTVASVPSVSQVTVATTPTYAQLTLPAHSGVAGIPNMSLPPPRFAHGLPMPPVLPTGQYILPVQQQQPLLNGPVPAGVTPTVGVDLTTQSGPSTSEATSYGTYGRPGIKQCTFYQSGTCSYGARCRFAHGDEPTAGTQGYGYSDERGRSFRRGGQSFRGGPRRGGADGVYRRERGGPSFARRGFYDRGRERDRDREREYDYDRRIYDRYGRRRRRSLSRSKSRSRSRSRSLSPFERRPYSPDRRRRGSPHAMNECDQGEHFERRSRGDDRERNDQHVVGVENQLIDAKPRLQNHPTTEGQCSVGGIGCLTGVESVASTDQQKSPPEDPIPSMKPESVQAGSTDSPASPT</sequence>